<evidence type="ECO:0000256" key="5">
    <source>
        <dbReference type="ARBA" id="ARBA00034247"/>
    </source>
</evidence>
<evidence type="ECO:0000256" key="4">
    <source>
        <dbReference type="ARBA" id="ARBA00023134"/>
    </source>
</evidence>
<dbReference type="SUPFAM" id="SSF55073">
    <property type="entry name" value="Nucleotide cyclase"/>
    <property type="match status" value="1"/>
</dbReference>
<dbReference type="InterPro" id="IPR043128">
    <property type="entry name" value="Rev_trsase/Diguanyl_cyclase"/>
</dbReference>
<accession>A0A1B7KZ16</accession>
<comment type="cofactor">
    <cofactor evidence="1">
        <name>Mg(2+)</name>
        <dbReference type="ChEBI" id="CHEBI:18420"/>
    </cofactor>
</comment>
<keyword evidence="4" id="KW-0547">Nucleotide-binding</keyword>
<dbReference type="STRING" id="1691903.A9B99_15520"/>
<evidence type="ECO:0000256" key="6">
    <source>
        <dbReference type="SAM" id="Phobius"/>
    </source>
</evidence>
<dbReference type="SMART" id="SM00267">
    <property type="entry name" value="GGDEF"/>
    <property type="match status" value="1"/>
</dbReference>
<keyword evidence="4" id="KW-0342">GTP-binding</keyword>
<sequence>MVSYKLVNLRNLMIALSVGSVLATAVILLVLVYRFQSDDLRRTILSDNTQSSQKLAESINHYFLQAQHALAWSVQNVPDATQRVNLAQEARRLYQQSQLFNRVAVVNEHNVIDAIFPAMPGDSHKPLNSPGSLSALQSRKPQISLPYISTANNFVVLLSYPLSSPQGQPVGYLAGVIYLHKDSELNRLLKSYHYTQGNQVRIETPSGAVIYDSSRTPGDTSALFDEPSLSERLLKSASGSFEGEIHHQTALISYSTVNSTGWKVVIYSRQTAVKAMMASSISLSAGVIFPVIVLIALTAGYLASRISTPLTRLARVTEKFPADEKLKNILNINVWYYEAKILRKAVYKSLRAMQYTVSRLNNDAMTDQLTALYNRRGLVEKMRDLSTNNNIIIMLDIDNFKHINDKYGHDIGDRTLVTLAKRLKSLCRSSDIISRFGGEEFVVVLPGCPFDTGVTIAERIRFGVSGYHDEGIPVFTVSVGVCGMTEMSSEQVDQAIKLADIALYAAKEAGRNCVVTNHNGQLRRYPQGNLLVQPPQEVVVGKATSKI</sequence>
<dbReference type="PROSITE" id="PS50887">
    <property type="entry name" value="GGDEF"/>
    <property type="match status" value="1"/>
</dbReference>
<evidence type="ECO:0000256" key="3">
    <source>
        <dbReference type="ARBA" id="ARBA00012528"/>
    </source>
</evidence>
<dbReference type="FunFam" id="3.30.70.270:FF:000001">
    <property type="entry name" value="Diguanylate cyclase domain protein"/>
    <property type="match status" value="1"/>
</dbReference>
<dbReference type="EMBL" id="LYRP01000048">
    <property type="protein sequence ID" value="OAT75283.1"/>
    <property type="molecule type" value="Genomic_DNA"/>
</dbReference>
<dbReference type="NCBIfam" id="TIGR00254">
    <property type="entry name" value="GGDEF"/>
    <property type="match status" value="1"/>
</dbReference>
<dbReference type="InterPro" id="IPR029787">
    <property type="entry name" value="Nucleotide_cyclase"/>
</dbReference>
<dbReference type="Proteomes" id="UP000078225">
    <property type="component" value="Unassembled WGS sequence"/>
</dbReference>
<feature type="transmembrane region" description="Helical" evidence="6">
    <location>
        <begin position="12"/>
        <end position="33"/>
    </location>
</feature>
<evidence type="ECO:0000256" key="1">
    <source>
        <dbReference type="ARBA" id="ARBA00001946"/>
    </source>
</evidence>
<dbReference type="CDD" id="cd18773">
    <property type="entry name" value="PDC1_HK_sensor"/>
    <property type="match status" value="1"/>
</dbReference>
<keyword evidence="6" id="KW-0472">Membrane</keyword>
<dbReference type="Pfam" id="PF00990">
    <property type="entry name" value="GGDEF"/>
    <property type="match status" value="1"/>
</dbReference>
<evidence type="ECO:0000259" key="7">
    <source>
        <dbReference type="PROSITE" id="PS50887"/>
    </source>
</evidence>
<dbReference type="PANTHER" id="PTHR45138">
    <property type="entry name" value="REGULATORY COMPONENTS OF SENSORY TRANSDUCTION SYSTEM"/>
    <property type="match status" value="1"/>
</dbReference>
<proteinExistence type="predicted"/>
<keyword evidence="6" id="KW-0812">Transmembrane</keyword>
<comment type="pathway">
    <text evidence="2">Purine metabolism; 3',5'-cyclic di-GMP biosynthesis.</text>
</comment>
<feature type="domain" description="GGDEF" evidence="7">
    <location>
        <begin position="388"/>
        <end position="519"/>
    </location>
</feature>
<dbReference type="PANTHER" id="PTHR45138:SF9">
    <property type="entry name" value="DIGUANYLATE CYCLASE DGCM-RELATED"/>
    <property type="match status" value="1"/>
</dbReference>
<keyword evidence="9" id="KW-1185">Reference proteome</keyword>
<dbReference type="InterPro" id="IPR000160">
    <property type="entry name" value="GGDEF_dom"/>
</dbReference>
<keyword evidence="6" id="KW-1133">Transmembrane helix</keyword>
<reference evidence="9" key="1">
    <citation type="submission" date="2016-05" db="EMBL/GenBank/DDBJ databases">
        <authorList>
            <person name="Behera P."/>
            <person name="Vaishampayan P."/>
            <person name="Singh N."/>
            <person name="Raina V."/>
            <person name="Suar M."/>
            <person name="Pattnaik A."/>
            <person name="Rastogi G."/>
        </authorList>
    </citation>
    <scope>NUCLEOTIDE SEQUENCE [LARGE SCALE GENOMIC DNA]</scope>
    <source>
        <strain evidence="9">MP23</strain>
    </source>
</reference>
<dbReference type="AlphaFoldDB" id="A0A1B7KZ16"/>
<dbReference type="GO" id="GO:0005525">
    <property type="term" value="F:GTP binding"/>
    <property type="evidence" value="ECO:0007669"/>
    <property type="project" value="UniProtKB-KW"/>
</dbReference>
<dbReference type="GO" id="GO:0052621">
    <property type="term" value="F:diguanylate cyclase activity"/>
    <property type="evidence" value="ECO:0007669"/>
    <property type="project" value="UniProtKB-EC"/>
</dbReference>
<evidence type="ECO:0000313" key="9">
    <source>
        <dbReference type="Proteomes" id="UP000078225"/>
    </source>
</evidence>
<protein>
    <recommendedName>
        <fullName evidence="3">diguanylate cyclase</fullName>
        <ecNumber evidence="3">2.7.7.65</ecNumber>
    </recommendedName>
</protein>
<dbReference type="Gene3D" id="3.30.450.20">
    <property type="entry name" value="PAS domain"/>
    <property type="match status" value="2"/>
</dbReference>
<evidence type="ECO:0000256" key="2">
    <source>
        <dbReference type="ARBA" id="ARBA00004665"/>
    </source>
</evidence>
<dbReference type="OrthoDB" id="9812260at2"/>
<comment type="caution">
    <text evidence="8">The sequence shown here is derived from an EMBL/GenBank/DDBJ whole genome shotgun (WGS) entry which is preliminary data.</text>
</comment>
<evidence type="ECO:0000313" key="8">
    <source>
        <dbReference type="EMBL" id="OAT75283.1"/>
    </source>
</evidence>
<gene>
    <name evidence="8" type="ORF">A9B99_15520</name>
</gene>
<dbReference type="Gene3D" id="3.30.70.270">
    <property type="match status" value="1"/>
</dbReference>
<organism evidence="8 9">
    <name type="scientific">Mangrovibacter phragmitis</name>
    <dbReference type="NCBI Taxonomy" id="1691903"/>
    <lineage>
        <taxon>Bacteria</taxon>
        <taxon>Pseudomonadati</taxon>
        <taxon>Pseudomonadota</taxon>
        <taxon>Gammaproteobacteria</taxon>
        <taxon>Enterobacterales</taxon>
        <taxon>Enterobacteriaceae</taxon>
        <taxon>Mangrovibacter</taxon>
    </lineage>
</organism>
<dbReference type="InterPro" id="IPR050469">
    <property type="entry name" value="Diguanylate_Cyclase"/>
</dbReference>
<name>A0A1B7KZ16_9ENTR</name>
<feature type="transmembrane region" description="Helical" evidence="6">
    <location>
        <begin position="283"/>
        <end position="303"/>
    </location>
</feature>
<dbReference type="EC" id="2.7.7.65" evidence="3"/>
<dbReference type="CDD" id="cd01949">
    <property type="entry name" value="GGDEF"/>
    <property type="match status" value="1"/>
</dbReference>
<comment type="catalytic activity">
    <reaction evidence="5">
        <text>2 GTP = 3',3'-c-di-GMP + 2 diphosphate</text>
        <dbReference type="Rhea" id="RHEA:24898"/>
        <dbReference type="ChEBI" id="CHEBI:33019"/>
        <dbReference type="ChEBI" id="CHEBI:37565"/>
        <dbReference type="ChEBI" id="CHEBI:58805"/>
        <dbReference type="EC" id="2.7.7.65"/>
    </reaction>
</comment>